<proteinExistence type="predicted"/>
<reference evidence="1 2" key="1">
    <citation type="journal article" date="2011" name="Proc. Natl. Acad. Sci. U.S.A.">
        <title>Evolutionary erosion of yeast sex chromosomes by mating-type switching accidents.</title>
        <authorList>
            <person name="Gordon J.L."/>
            <person name="Armisen D."/>
            <person name="Proux-Wera E."/>
            <person name="Oheigeartaigh S.S."/>
            <person name="Byrne K.P."/>
            <person name="Wolfe K.H."/>
        </authorList>
    </citation>
    <scope>NUCLEOTIDE SEQUENCE [LARGE SCALE GENOMIC DNA]</scope>
    <source>
        <strain evidence="2">ATCC 24235 / CBS 4417 / NBRC 1672 / NRRL Y-8282 / UCD 70-5</strain>
    </source>
</reference>
<gene>
    <name evidence="1" type="primary">TPHA0O00170</name>
    <name evidence="1" type="ordered locus">TPHA_0O00170</name>
</gene>
<name>G8C1G1_TETPH</name>
<evidence type="ECO:0000313" key="1">
    <source>
        <dbReference type="EMBL" id="CCE65989.1"/>
    </source>
</evidence>
<dbReference type="Proteomes" id="UP000005666">
    <property type="component" value="Chromosome 15"/>
</dbReference>
<dbReference type="AlphaFoldDB" id="G8C1G1"/>
<dbReference type="eggNOG" id="ENOG502S6VE">
    <property type="taxonomic scope" value="Eukaryota"/>
</dbReference>
<dbReference type="EMBL" id="HE612870">
    <property type="protein sequence ID" value="CCE65989.1"/>
    <property type="molecule type" value="Genomic_DNA"/>
</dbReference>
<dbReference type="KEGG" id="tpf:TPHA_0O00170"/>
<organism evidence="1 2">
    <name type="scientific">Tetrapisispora phaffii (strain ATCC 24235 / CBS 4417 / NBRC 1672 / NRRL Y-8282 / UCD 70-5)</name>
    <name type="common">Yeast</name>
    <name type="synonym">Fabospora phaffii</name>
    <dbReference type="NCBI Taxonomy" id="1071381"/>
    <lineage>
        <taxon>Eukaryota</taxon>
        <taxon>Fungi</taxon>
        <taxon>Dikarya</taxon>
        <taxon>Ascomycota</taxon>
        <taxon>Saccharomycotina</taxon>
        <taxon>Saccharomycetes</taxon>
        <taxon>Saccharomycetales</taxon>
        <taxon>Saccharomycetaceae</taxon>
        <taxon>Tetrapisispora</taxon>
    </lineage>
</organism>
<keyword evidence="2" id="KW-1185">Reference proteome</keyword>
<dbReference type="OrthoDB" id="4036068at2759"/>
<protein>
    <submittedName>
        <fullName evidence="1">Uncharacterized protein</fullName>
    </submittedName>
</protein>
<evidence type="ECO:0000313" key="2">
    <source>
        <dbReference type="Proteomes" id="UP000005666"/>
    </source>
</evidence>
<dbReference type="RefSeq" id="XP_003688423.1">
    <property type="nucleotide sequence ID" value="XM_003688375.1"/>
</dbReference>
<dbReference type="GeneID" id="11530603"/>
<sequence>MSHKASKFLLKTTNAPRYAYRHLLEPMARTTDASFLGLQRSTRASKYHECLRHSDLVVMVNWVQTDLVFNQPYYWKMFAKKLEDGVFHHEPVDSKLYNELFGIPDADPSSNKTDVRIWTQDKLNLQTLNHLLEMVRRDDSKFSISSIGINVNAKEHEMNAATYIQHLVRESTEKYNNINYEKLLQIAREQRTTPTSHERIFKDLLLNLADLELTRTSLAKDKRWIFFTAPVP</sequence>
<accession>G8C1G1</accession>
<dbReference type="HOGENOM" id="CLU_090080_0_0_1"/>